<accession>A0ABU5HJI9</accession>
<dbReference type="InterPro" id="IPR033985">
    <property type="entry name" value="SusD-like_N"/>
</dbReference>
<dbReference type="InterPro" id="IPR011990">
    <property type="entry name" value="TPR-like_helical_dom_sf"/>
</dbReference>
<dbReference type="Pfam" id="PF07980">
    <property type="entry name" value="SusD_RagB"/>
    <property type="match status" value="1"/>
</dbReference>
<evidence type="ECO:0000256" key="1">
    <source>
        <dbReference type="ARBA" id="ARBA00004442"/>
    </source>
</evidence>
<gene>
    <name evidence="9" type="ORF">QHG74_00310</name>
</gene>
<evidence type="ECO:0000259" key="8">
    <source>
        <dbReference type="Pfam" id="PF14322"/>
    </source>
</evidence>
<keyword evidence="5" id="KW-0998">Cell outer membrane</keyword>
<sequence length="481" mass="54889">MMIVKMINKSRIKTVIGSLFLTLCFTACSLNIPYENQFSDPDAITTPNTARELLATAYKQLPSPEFDLSVLGDDFETTSWISRDASLNNLYKWQTQPIEDLAVSIWSDYYAAVAIANAVLERVDGISVSTTEETKELQAVVSEAKLLKAYCYFNLLRLFAPDYEDGPEKDGIILKDQLELEFLYRSSIEECVTAIRELLKEALTVENNPSDVYWFSQYSGYYMWAELELYAHNYEQAAEYAQKVIDEKGGYDVLGETVYATLWSNSSCAERVFSLFTNSSYYTGINYDTHKGDYMTVNSSLITLYADGDIRSGASVFTKEMTDDALGNTTMENCLGKYNKMNWEKIEPQYINKYRVAGACFILAEAYCRDGKGHDGQAVGVMNRYLEQRNATLLDTQLSGEPLLKAIFQEKWKEFVGEGERYFDLKRCRKGVLSDWNTSGTMATDKRVQADDYRWTFPIPRGEYLYNENVSQNEGWTKIEN</sequence>
<keyword evidence="10" id="KW-1185">Reference proteome</keyword>
<evidence type="ECO:0000259" key="7">
    <source>
        <dbReference type="Pfam" id="PF07980"/>
    </source>
</evidence>
<feature type="domain" description="RagB/SusD" evidence="7">
    <location>
        <begin position="351"/>
        <end position="476"/>
    </location>
</feature>
<dbReference type="RefSeq" id="WP_195649951.1">
    <property type="nucleotide sequence ID" value="NZ_JARZAK010000001.1"/>
</dbReference>
<name>A0ABU5HJI9_9BACE</name>
<reference evidence="9 10" key="1">
    <citation type="submission" date="2023-04" db="EMBL/GenBank/DDBJ databases">
        <title>Bacteroides pacosi sp. nov., isolated from the fecal material of an alpaca.</title>
        <authorList>
            <person name="Miller S."/>
            <person name="Hendry M."/>
            <person name="King J."/>
            <person name="Sankaranarayanan K."/>
            <person name="Lawson P.A."/>
        </authorList>
    </citation>
    <scope>NUCLEOTIDE SEQUENCE [LARGE SCALE GENOMIC DNA]</scope>
    <source>
        <strain evidence="9 10">A2-P53</strain>
    </source>
</reference>
<evidence type="ECO:0000256" key="4">
    <source>
        <dbReference type="ARBA" id="ARBA00023136"/>
    </source>
</evidence>
<evidence type="ECO:0000256" key="3">
    <source>
        <dbReference type="ARBA" id="ARBA00022729"/>
    </source>
</evidence>
<comment type="caution">
    <text evidence="9">The sequence shown here is derived from an EMBL/GenBank/DDBJ whole genome shotgun (WGS) entry which is preliminary data.</text>
</comment>
<protein>
    <submittedName>
        <fullName evidence="9">RagB/SusD family nutrient uptake outer membrane protein</fullName>
    </submittedName>
</protein>
<dbReference type="Gene3D" id="1.25.40.390">
    <property type="match status" value="1"/>
</dbReference>
<keyword evidence="3 6" id="KW-0732">Signal</keyword>
<dbReference type="Pfam" id="PF14322">
    <property type="entry name" value="SusD-like_3"/>
    <property type="match status" value="1"/>
</dbReference>
<comment type="similarity">
    <text evidence="2">Belongs to the SusD family.</text>
</comment>
<evidence type="ECO:0000256" key="5">
    <source>
        <dbReference type="ARBA" id="ARBA00023237"/>
    </source>
</evidence>
<evidence type="ECO:0000256" key="6">
    <source>
        <dbReference type="SAM" id="SignalP"/>
    </source>
</evidence>
<feature type="domain" description="SusD-like N-terminal" evidence="8">
    <location>
        <begin position="51"/>
        <end position="204"/>
    </location>
</feature>
<evidence type="ECO:0000313" key="9">
    <source>
        <dbReference type="EMBL" id="MDY7256166.1"/>
    </source>
</evidence>
<evidence type="ECO:0000256" key="2">
    <source>
        <dbReference type="ARBA" id="ARBA00006275"/>
    </source>
</evidence>
<organism evidence="9 10">
    <name type="scientific">Bacteroides vicugnae</name>
    <dbReference type="NCBI Taxonomy" id="3037989"/>
    <lineage>
        <taxon>Bacteria</taxon>
        <taxon>Pseudomonadati</taxon>
        <taxon>Bacteroidota</taxon>
        <taxon>Bacteroidia</taxon>
        <taxon>Bacteroidales</taxon>
        <taxon>Bacteroidaceae</taxon>
        <taxon>Bacteroides</taxon>
    </lineage>
</organism>
<keyword evidence="4" id="KW-0472">Membrane</keyword>
<feature type="signal peptide" evidence="6">
    <location>
        <begin position="1"/>
        <end position="29"/>
    </location>
</feature>
<proteinExistence type="inferred from homology"/>
<comment type="subcellular location">
    <subcellularLocation>
        <location evidence="1">Cell outer membrane</location>
    </subcellularLocation>
</comment>
<dbReference type="EMBL" id="JARZAK010000001">
    <property type="protein sequence ID" value="MDY7256166.1"/>
    <property type="molecule type" value="Genomic_DNA"/>
</dbReference>
<dbReference type="SUPFAM" id="SSF48452">
    <property type="entry name" value="TPR-like"/>
    <property type="match status" value="1"/>
</dbReference>
<evidence type="ECO:0000313" key="10">
    <source>
        <dbReference type="Proteomes" id="UP001292913"/>
    </source>
</evidence>
<dbReference type="Proteomes" id="UP001292913">
    <property type="component" value="Unassembled WGS sequence"/>
</dbReference>
<dbReference type="InterPro" id="IPR012944">
    <property type="entry name" value="SusD_RagB_dom"/>
</dbReference>
<feature type="chain" id="PRO_5046708394" evidence="6">
    <location>
        <begin position="30"/>
        <end position="481"/>
    </location>
</feature>